<organism evidence="1 2">
    <name type="scientific">Flavivirga eckloniae</name>
    <dbReference type="NCBI Taxonomy" id="1803846"/>
    <lineage>
        <taxon>Bacteria</taxon>
        <taxon>Pseudomonadati</taxon>
        <taxon>Bacteroidota</taxon>
        <taxon>Flavobacteriia</taxon>
        <taxon>Flavobacteriales</taxon>
        <taxon>Flavobacteriaceae</taxon>
        <taxon>Flavivirga</taxon>
    </lineage>
</organism>
<keyword evidence="2" id="KW-1185">Reference proteome</keyword>
<proteinExistence type="predicted"/>
<dbReference type="AlphaFoldDB" id="A0A2K9PVW6"/>
<sequence length="65" mass="7312">MKKKKEANKLFLIDYGSDFLKTPVVKTSLIVIAAYSTIYLSKYFLNASAGTIRACKNFREACRGN</sequence>
<dbReference type="RefSeq" id="WP_102757868.1">
    <property type="nucleotide sequence ID" value="NZ_CP025791.1"/>
</dbReference>
<dbReference type="Proteomes" id="UP000235826">
    <property type="component" value="Chromosome"/>
</dbReference>
<name>A0A2K9PVW6_9FLAO</name>
<evidence type="ECO:0000313" key="2">
    <source>
        <dbReference type="Proteomes" id="UP000235826"/>
    </source>
</evidence>
<dbReference type="EMBL" id="CP025791">
    <property type="protein sequence ID" value="AUP81225.1"/>
    <property type="molecule type" value="Genomic_DNA"/>
</dbReference>
<evidence type="ECO:0000313" key="1">
    <source>
        <dbReference type="EMBL" id="AUP81225.1"/>
    </source>
</evidence>
<reference evidence="1 2" key="1">
    <citation type="submission" date="2018-01" db="EMBL/GenBank/DDBJ databases">
        <title>Complete genome sequence of Flavivirga eckloniae ECD14 isolated from seaweed Ecklonia cava.</title>
        <authorList>
            <person name="Lee J.H."/>
            <person name="Baik K.S."/>
            <person name="Seong C.N."/>
        </authorList>
    </citation>
    <scope>NUCLEOTIDE SEQUENCE [LARGE SCALE GENOMIC DNA]</scope>
    <source>
        <strain evidence="1 2">ECD14</strain>
    </source>
</reference>
<dbReference type="KEGG" id="fek:C1H87_21910"/>
<accession>A0A2K9PVW6</accession>
<gene>
    <name evidence="1" type="ORF">C1H87_21910</name>
</gene>
<protein>
    <submittedName>
        <fullName evidence="1">Uncharacterized protein</fullName>
    </submittedName>
</protein>